<dbReference type="PANTHER" id="PTHR38764">
    <property type="entry name" value="ACYL CARRIER PROTEIN PHOSPHODIESTERASE"/>
    <property type="match status" value="1"/>
</dbReference>
<dbReference type="GO" id="GO:0006633">
    <property type="term" value="P:fatty acid biosynthetic process"/>
    <property type="evidence" value="ECO:0007669"/>
    <property type="project" value="UniProtKB-KW"/>
</dbReference>
<reference evidence="5 6" key="1">
    <citation type="journal article" date="2013" name="Genome Announc.">
        <title>Draft Genome Sequence of the Moderately Halophilic Bacterium Marinobacter lipolyticus Strain SM19.</title>
        <authorList>
            <person name="Papke R.T."/>
            <person name="de la Haba R.R."/>
            <person name="Infante-Dominguez C."/>
            <person name="Perez D."/>
            <person name="Sanchez-Porro C."/>
            <person name="Lapierre P."/>
            <person name="Ventosa A."/>
        </authorList>
    </citation>
    <scope>NUCLEOTIDE SEQUENCE [LARGE SCALE GENOMIC DNA]</scope>
    <source>
        <strain evidence="5 6">SM19</strain>
    </source>
</reference>
<organism evidence="5 6">
    <name type="scientific">Marinobacter lipolyticus SM19</name>
    <dbReference type="NCBI Taxonomy" id="1318628"/>
    <lineage>
        <taxon>Bacteria</taxon>
        <taxon>Pseudomonadati</taxon>
        <taxon>Pseudomonadota</taxon>
        <taxon>Gammaproteobacteria</taxon>
        <taxon>Pseudomonadales</taxon>
        <taxon>Marinobacteraceae</taxon>
        <taxon>Marinobacter</taxon>
    </lineage>
</organism>
<dbReference type="InterPro" id="IPR007431">
    <property type="entry name" value="ACP_PD"/>
</dbReference>
<dbReference type="eggNOG" id="COG3124">
    <property type="taxonomic scope" value="Bacteria"/>
</dbReference>
<dbReference type="PATRIC" id="fig|1318628.3.peg.1467"/>
<keyword evidence="6" id="KW-1185">Reference proteome</keyword>
<dbReference type="HOGENOM" id="CLU_099370_1_1_6"/>
<evidence type="ECO:0000313" key="6">
    <source>
        <dbReference type="Proteomes" id="UP000016540"/>
    </source>
</evidence>
<dbReference type="Pfam" id="PF04336">
    <property type="entry name" value="ACP_PD"/>
    <property type="match status" value="1"/>
</dbReference>
<dbReference type="STRING" id="1318628.MARLIPOL_07329"/>
<dbReference type="PIRSF" id="PIRSF011489">
    <property type="entry name" value="DUF479"/>
    <property type="match status" value="1"/>
</dbReference>
<keyword evidence="2" id="KW-0378">Hydrolase</keyword>
<dbReference type="OrthoDB" id="8442777at2"/>
<proteinExistence type="predicted"/>
<accession>R8B1U2</accession>
<dbReference type="AlphaFoldDB" id="R8B1U2"/>
<evidence type="ECO:0000256" key="1">
    <source>
        <dbReference type="ARBA" id="ARBA00022516"/>
    </source>
</evidence>
<evidence type="ECO:0000256" key="4">
    <source>
        <dbReference type="ARBA" id="ARBA00023160"/>
    </source>
</evidence>
<keyword evidence="4" id="KW-0276">Fatty acid metabolism</keyword>
<keyword evidence="4" id="KW-0275">Fatty acid biosynthesis</keyword>
<dbReference type="RefSeq" id="WP_012137471.1">
    <property type="nucleotide sequence ID" value="NZ_KE007317.1"/>
</dbReference>
<name>R8B1U2_9GAMM</name>
<dbReference type="GO" id="GO:0008770">
    <property type="term" value="F:[acyl-carrier-protein] phosphodiesterase activity"/>
    <property type="evidence" value="ECO:0007669"/>
    <property type="project" value="InterPro"/>
</dbReference>
<keyword evidence="3" id="KW-0443">Lipid metabolism</keyword>
<evidence type="ECO:0000256" key="2">
    <source>
        <dbReference type="ARBA" id="ARBA00022801"/>
    </source>
</evidence>
<gene>
    <name evidence="5" type="ORF">MARLIPOL_07329</name>
</gene>
<comment type="caution">
    <text evidence="5">The sequence shown here is derived from an EMBL/GenBank/DDBJ whole genome shotgun (WGS) entry which is preliminary data.</text>
</comment>
<sequence length="191" mass="22521">MNHLAHLFLAPDSPHARIGSVMGDFARGLKVRELPPTVRAGVHHHRAVDSFTDSHPEVLVSKRLFSQQRRRFAGVALDILYDHYLLRHWQQFSNVDSGTFIDTVYQEFRDYEYLMPDKMKRVTRNMVENDWFGTYADLDSVGFALNRVAQRIRFQHQFFDIIDEIKENDRELERQFLTFFPELIKYAGDVS</sequence>
<evidence type="ECO:0000313" key="5">
    <source>
        <dbReference type="EMBL" id="EON92545.1"/>
    </source>
</evidence>
<keyword evidence="1" id="KW-0444">Lipid biosynthesis</keyword>
<dbReference type="Proteomes" id="UP000016540">
    <property type="component" value="Unassembled WGS sequence"/>
</dbReference>
<dbReference type="PANTHER" id="PTHR38764:SF1">
    <property type="entry name" value="ACYL CARRIER PROTEIN PHOSPHODIESTERASE"/>
    <property type="match status" value="1"/>
</dbReference>
<dbReference type="EMBL" id="ASAD01000010">
    <property type="protein sequence ID" value="EON92545.1"/>
    <property type="molecule type" value="Genomic_DNA"/>
</dbReference>
<evidence type="ECO:0000256" key="3">
    <source>
        <dbReference type="ARBA" id="ARBA00023098"/>
    </source>
</evidence>
<protein>
    <submittedName>
        <fullName evidence="5">ACP phosphodiesterase</fullName>
    </submittedName>
</protein>